<dbReference type="PANTHER" id="PTHR18964">
    <property type="entry name" value="ROK (REPRESSOR, ORF, KINASE) FAMILY"/>
    <property type="match status" value="1"/>
</dbReference>
<dbReference type="InterPro" id="IPR000600">
    <property type="entry name" value="ROK"/>
</dbReference>
<dbReference type="OrthoDB" id="9795247at2"/>
<dbReference type="GO" id="GO:0004340">
    <property type="term" value="F:glucokinase activity"/>
    <property type="evidence" value="ECO:0007669"/>
    <property type="project" value="UniProtKB-EC"/>
</dbReference>
<reference evidence="2 3" key="1">
    <citation type="submission" date="2019-02" db="EMBL/GenBank/DDBJ databases">
        <title>Deep-cultivation of Planctomycetes and their phenomic and genomic characterization uncovers novel biology.</title>
        <authorList>
            <person name="Wiegand S."/>
            <person name="Jogler M."/>
            <person name="Boedeker C."/>
            <person name="Pinto D."/>
            <person name="Vollmers J."/>
            <person name="Rivas-Marin E."/>
            <person name="Kohn T."/>
            <person name="Peeters S.H."/>
            <person name="Heuer A."/>
            <person name="Rast P."/>
            <person name="Oberbeckmann S."/>
            <person name="Bunk B."/>
            <person name="Jeske O."/>
            <person name="Meyerdierks A."/>
            <person name="Storesund J.E."/>
            <person name="Kallscheuer N."/>
            <person name="Luecker S."/>
            <person name="Lage O.M."/>
            <person name="Pohl T."/>
            <person name="Merkel B.J."/>
            <person name="Hornburger P."/>
            <person name="Mueller R.-W."/>
            <person name="Bruemmer F."/>
            <person name="Labrenz M."/>
            <person name="Spormann A.M."/>
            <person name="Op den Camp H."/>
            <person name="Overmann J."/>
            <person name="Amann R."/>
            <person name="Jetten M.S.M."/>
            <person name="Mascher T."/>
            <person name="Medema M.H."/>
            <person name="Devos D.P."/>
            <person name="Kaster A.-K."/>
            <person name="Ovreas L."/>
            <person name="Rohde M."/>
            <person name="Galperin M.Y."/>
            <person name="Jogler C."/>
        </authorList>
    </citation>
    <scope>NUCLEOTIDE SEQUENCE [LARGE SCALE GENOMIC DNA]</scope>
    <source>
        <strain evidence="2 3">HG15A2</strain>
    </source>
</reference>
<evidence type="ECO:0000256" key="1">
    <source>
        <dbReference type="ARBA" id="ARBA00006479"/>
    </source>
</evidence>
<comment type="similarity">
    <text evidence="1">Belongs to the ROK (NagC/XylR) family.</text>
</comment>
<proteinExistence type="inferred from homology"/>
<dbReference type="RefSeq" id="WP_145057759.1">
    <property type="nucleotide sequence ID" value="NZ_CP036263.1"/>
</dbReference>
<evidence type="ECO:0000313" key="3">
    <source>
        <dbReference type="Proteomes" id="UP000319852"/>
    </source>
</evidence>
<dbReference type="Proteomes" id="UP000319852">
    <property type="component" value="Chromosome"/>
</dbReference>
<dbReference type="KEGG" id="amob:HG15A2_06680"/>
<accession>A0A517MRJ0</accession>
<dbReference type="Pfam" id="PF00480">
    <property type="entry name" value="ROK"/>
    <property type="match status" value="1"/>
</dbReference>
<organism evidence="2 3">
    <name type="scientific">Adhaeretor mobilis</name>
    <dbReference type="NCBI Taxonomy" id="1930276"/>
    <lineage>
        <taxon>Bacteria</taxon>
        <taxon>Pseudomonadati</taxon>
        <taxon>Planctomycetota</taxon>
        <taxon>Planctomycetia</taxon>
        <taxon>Pirellulales</taxon>
        <taxon>Lacipirellulaceae</taxon>
        <taxon>Adhaeretor</taxon>
    </lineage>
</organism>
<evidence type="ECO:0000313" key="2">
    <source>
        <dbReference type="EMBL" id="QDS97407.1"/>
    </source>
</evidence>
<dbReference type="EC" id="2.7.1.2" evidence="2"/>
<dbReference type="AlphaFoldDB" id="A0A517MRJ0"/>
<sequence length="342" mass="36074">MPGKKTLTSINDAQSPFFVGIDVGGTNTKVGIVDNHGATLAFRSIPTESHKGPQDAALRIGRTLQELIVEAGAVRSDLARAGLVTPGPMDIAAGLLLNPGNLPEWHNCPIRGLVSVTCDLPVTFANDANAAAYGEYWRGAAEKYRSMVMFTLGTGVGGGIIVEEHLIEGNHGCGSELGHIIINCSEDAPENSLGIRGTLEGYCGAYAIERRVREALAAGDASSVRKRLEEGEEFSPKLLAEEAEAGDELSEHIVMETARYLGIGVTSTVHTIDPESVVIGGGVTFGGAGHPLGERFLGRVREVAYDNMFKTLQDKVSIEFASLGGDAGYIGSAGLARREHFA</sequence>
<dbReference type="EMBL" id="CP036263">
    <property type="protein sequence ID" value="QDS97407.1"/>
    <property type="molecule type" value="Genomic_DNA"/>
</dbReference>
<keyword evidence="2" id="KW-0808">Transferase</keyword>
<protein>
    <submittedName>
        <fullName evidence="2">Glucokinase</fullName>
        <ecNumber evidence="2">2.7.1.2</ecNumber>
    </submittedName>
</protein>
<gene>
    <name evidence="2" type="primary">glcK_2</name>
    <name evidence="2" type="ORF">HG15A2_06680</name>
</gene>
<dbReference type="PANTHER" id="PTHR18964:SF149">
    <property type="entry name" value="BIFUNCTIONAL UDP-N-ACETYLGLUCOSAMINE 2-EPIMERASE_N-ACETYLMANNOSAMINE KINASE"/>
    <property type="match status" value="1"/>
</dbReference>
<dbReference type="SUPFAM" id="SSF53067">
    <property type="entry name" value="Actin-like ATPase domain"/>
    <property type="match status" value="1"/>
</dbReference>
<keyword evidence="2" id="KW-0418">Kinase</keyword>
<keyword evidence="3" id="KW-1185">Reference proteome</keyword>
<dbReference type="InterPro" id="IPR043129">
    <property type="entry name" value="ATPase_NBD"/>
</dbReference>
<name>A0A517MRJ0_9BACT</name>
<dbReference type="Gene3D" id="3.30.420.40">
    <property type="match status" value="2"/>
</dbReference>